<protein>
    <submittedName>
        <fullName evidence="1">Uncharacterized protein</fullName>
    </submittedName>
</protein>
<name>A0A813N2P4_9BILA</name>
<dbReference type="EMBL" id="CAJNOL010000007">
    <property type="protein sequence ID" value="CAF0733815.1"/>
    <property type="molecule type" value="Genomic_DNA"/>
</dbReference>
<proteinExistence type="predicted"/>
<gene>
    <name evidence="1" type="ORF">JXQ802_LOCUS690</name>
    <name evidence="2" type="ORF">PYM288_LOCUS1890</name>
</gene>
<evidence type="ECO:0000313" key="1">
    <source>
        <dbReference type="EMBL" id="CAF0733815.1"/>
    </source>
</evidence>
<keyword evidence="3" id="KW-1185">Reference proteome</keyword>
<dbReference type="AlphaFoldDB" id="A0A813N2P4"/>
<comment type="caution">
    <text evidence="1">The sequence shown here is derived from an EMBL/GenBank/DDBJ whole genome shotgun (WGS) entry which is preliminary data.</text>
</comment>
<reference evidence="1" key="1">
    <citation type="submission" date="2021-02" db="EMBL/GenBank/DDBJ databases">
        <authorList>
            <person name="Nowell W R."/>
        </authorList>
    </citation>
    <scope>NUCLEOTIDE SEQUENCE</scope>
</reference>
<sequence>MQTIDTNFLPLAVVQKLEEVGIPQDSLIFYQNNCWVYQVRHDISKLIEKCHLQSIDSLGPFEIHEADISLVLLPSTCQYRITKIRGRQLIHEAQATGTYAPIAPITLEGFARSTVNIPDDATHFCWLYPPKYILNDDDVTLDDSDESNLLKIGGFAYFNSNDNNIDQLRLIRVNSLIVPGINGLTFEGPYPWRKEFTDRLWTQNRFQPVTLSCLLNKGARYFAFINPCESLSAENGQSSWTPSPHGAFAYLFNEDHSPHSFDCFFSVADDCLGVSVSDED</sequence>
<dbReference type="EMBL" id="CAJNOH010000011">
    <property type="protein sequence ID" value="CAF0747176.1"/>
    <property type="molecule type" value="Genomic_DNA"/>
</dbReference>
<evidence type="ECO:0000313" key="2">
    <source>
        <dbReference type="EMBL" id="CAF0747176.1"/>
    </source>
</evidence>
<accession>A0A813N2P4</accession>
<organism evidence="1 3">
    <name type="scientific">Rotaria sordida</name>
    <dbReference type="NCBI Taxonomy" id="392033"/>
    <lineage>
        <taxon>Eukaryota</taxon>
        <taxon>Metazoa</taxon>
        <taxon>Spiralia</taxon>
        <taxon>Gnathifera</taxon>
        <taxon>Rotifera</taxon>
        <taxon>Eurotatoria</taxon>
        <taxon>Bdelloidea</taxon>
        <taxon>Philodinida</taxon>
        <taxon>Philodinidae</taxon>
        <taxon>Rotaria</taxon>
    </lineage>
</organism>
<dbReference type="Proteomes" id="UP000663870">
    <property type="component" value="Unassembled WGS sequence"/>
</dbReference>
<evidence type="ECO:0000313" key="3">
    <source>
        <dbReference type="Proteomes" id="UP000663870"/>
    </source>
</evidence>
<dbReference type="Proteomes" id="UP000663854">
    <property type="component" value="Unassembled WGS sequence"/>
</dbReference>